<keyword evidence="1" id="KW-1133">Transmembrane helix</keyword>
<proteinExistence type="predicted"/>
<gene>
    <name evidence="3" type="ORF">GCU60_16845</name>
</gene>
<sequence length="293" mass="29068">MALLPLLFALVLALSLGAGAAAVRRSPVSLESTVVAARRHAALTAATARTLGLVAAVGTAVTGAFSDGRAGAAGLTVLLVPVVYAVVHTVVLAVGELTWPRPAGDVRRAGLVRRGLLDAAPRRLLRPAVGAAAVAALVLVAGGLLGGPDGRSFTYTVGNGGEGTLSQSASPFPGWFYGLPTAAGLSVVAALAVAALWVVATRPAVVTDDARIEQALRRASAHRVLQGALAALLFDTGGLLFVSGTAMPDIGPAWLGALAVVLMVVGAAMVLASAVAAFLPAPRVPADAPALVG</sequence>
<evidence type="ECO:0000313" key="4">
    <source>
        <dbReference type="Proteomes" id="UP000479241"/>
    </source>
</evidence>
<dbReference type="AlphaFoldDB" id="A0A6L9W6H6"/>
<feature type="signal peptide" evidence="2">
    <location>
        <begin position="1"/>
        <end position="20"/>
    </location>
</feature>
<feature type="transmembrane region" description="Helical" evidence="1">
    <location>
        <begin position="124"/>
        <end position="145"/>
    </location>
</feature>
<keyword evidence="2" id="KW-0732">Signal</keyword>
<evidence type="ECO:0000256" key="2">
    <source>
        <dbReference type="SAM" id="SignalP"/>
    </source>
</evidence>
<dbReference type="RefSeq" id="WP_163207352.1">
    <property type="nucleotide sequence ID" value="NZ_JAAGWG010000032.1"/>
</dbReference>
<evidence type="ECO:0000256" key="1">
    <source>
        <dbReference type="SAM" id="Phobius"/>
    </source>
</evidence>
<protein>
    <submittedName>
        <fullName evidence="3">Uncharacterized protein</fullName>
    </submittedName>
</protein>
<accession>A0A6L9W6H6</accession>
<feature type="chain" id="PRO_5026827271" evidence="2">
    <location>
        <begin position="21"/>
        <end position="293"/>
    </location>
</feature>
<feature type="transmembrane region" description="Helical" evidence="1">
    <location>
        <begin position="175"/>
        <end position="200"/>
    </location>
</feature>
<name>A0A6L9W6H6_9ACTN</name>
<keyword evidence="1" id="KW-0812">Transmembrane</keyword>
<dbReference type="EMBL" id="JAAGWG010000032">
    <property type="protein sequence ID" value="NEK87409.1"/>
    <property type="molecule type" value="Genomic_DNA"/>
</dbReference>
<feature type="transmembrane region" description="Helical" evidence="1">
    <location>
        <begin position="254"/>
        <end position="279"/>
    </location>
</feature>
<feature type="transmembrane region" description="Helical" evidence="1">
    <location>
        <begin position="221"/>
        <end position="242"/>
    </location>
</feature>
<keyword evidence="1" id="KW-0472">Membrane</keyword>
<evidence type="ECO:0000313" key="3">
    <source>
        <dbReference type="EMBL" id="NEK87409.1"/>
    </source>
</evidence>
<dbReference type="Proteomes" id="UP000479241">
    <property type="component" value="Unassembled WGS sequence"/>
</dbReference>
<comment type="caution">
    <text evidence="3">The sequence shown here is derived from an EMBL/GenBank/DDBJ whole genome shotgun (WGS) entry which is preliminary data.</text>
</comment>
<organism evidence="3 4">
    <name type="scientific">Blastococcus saxobsidens</name>
    <dbReference type="NCBI Taxonomy" id="138336"/>
    <lineage>
        <taxon>Bacteria</taxon>
        <taxon>Bacillati</taxon>
        <taxon>Actinomycetota</taxon>
        <taxon>Actinomycetes</taxon>
        <taxon>Geodermatophilales</taxon>
        <taxon>Geodermatophilaceae</taxon>
        <taxon>Blastococcus</taxon>
    </lineage>
</organism>
<reference evidence="3 4" key="1">
    <citation type="submission" date="2019-12" db="EMBL/GenBank/DDBJ databases">
        <title>the WGS of Blastococcus saxobsidens 67B17.</title>
        <authorList>
            <person name="Jiang Z."/>
        </authorList>
    </citation>
    <scope>NUCLEOTIDE SEQUENCE [LARGE SCALE GENOMIC DNA]</scope>
    <source>
        <strain evidence="3 4">67B17</strain>
    </source>
</reference>
<feature type="transmembrane region" description="Helical" evidence="1">
    <location>
        <begin position="72"/>
        <end position="94"/>
    </location>
</feature>